<keyword evidence="1" id="KW-1133">Transmembrane helix</keyword>
<accession>M0CAS3</accession>
<dbReference type="RefSeq" id="WP_006886125.1">
    <property type="nucleotide sequence ID" value="NZ_AOIU01000049.1"/>
</dbReference>
<organism evidence="2 3">
    <name type="scientific">Halosimplex carlsbadense 2-9-1</name>
    <dbReference type="NCBI Taxonomy" id="797114"/>
    <lineage>
        <taxon>Archaea</taxon>
        <taxon>Methanobacteriati</taxon>
        <taxon>Methanobacteriota</taxon>
        <taxon>Stenosarchaea group</taxon>
        <taxon>Halobacteria</taxon>
        <taxon>Halobacteriales</taxon>
        <taxon>Haloarculaceae</taxon>
        <taxon>Halosimplex</taxon>
    </lineage>
</organism>
<comment type="caution">
    <text evidence="2">The sequence shown here is derived from an EMBL/GenBank/DDBJ whole genome shotgun (WGS) entry which is preliminary data.</text>
</comment>
<keyword evidence="3" id="KW-1185">Reference proteome</keyword>
<gene>
    <name evidence="2" type="ORF">C475_22299</name>
</gene>
<dbReference type="eggNOG" id="ENOG502N5TX">
    <property type="taxonomic scope" value="Archaea"/>
</dbReference>
<evidence type="ECO:0000313" key="2">
    <source>
        <dbReference type="EMBL" id="ELZ19723.1"/>
    </source>
</evidence>
<dbReference type="STRING" id="797114.C475_22299"/>
<sequence>MGARNRSQCVDIFVASVVSVMLILGSFSAVVSADDIGPLYTVPTASPGDDRTYEETYRVLASNDEDLDPGDVSYGGYFESDFPYEPVSLGVTAHDPSQVLRYAATTDLYRTQASELEHVPYADQWVPYSEWNPAGSKISFWRVHELNAYDGPPDNSGEWFVRTTNQYGDWRPVYNAEVTWNSTAEEPELANPDEALVHDVETESTIARVNHVTEQYRAYSDDPTRAAVPMNHGTELFPTFSGASVPLRFGRGNADTVNDAWVGVANVADGAWYRGRYVVGDVIIAAYVPHDYRAVVPEDFSRDRTCTRTHTHTRLVLNETTGNWTEEEYTETHQYPKTQWAEFELVDSEAEVTNVTLDAPWFSGNSSFIDVGDSGVWLSLEPGSTGSLDFPPGDYNLTAQYTVRNEIRTDWGVTSNRCNEWDRTTTRNYTVSRNYTVPVTVTTWDAEDLRVDVFVADSPGRDRVNIFWAGNQDLPANPWEEIELVIGEKVVTINSPWRFYDVSRNTEVQVRTGDPDDLEIHPVTHSYNDRWPAIHHSVVSVANVTIQHPEAFRNQEYLFWKDIDSAPAMGIPATDLPDGIDDTDNAYPTTVYSGLVGDIRSSDPHTAEPVSMDVTSVFGGGVGSTTLTVEPMATASLTIVDSSPSPDGEGHEMTVRLVDSSDDPIQGREITVAARTERTYVTDSDGEVTFTYDGYLARVIYEGDVWYTPGEPFYGEDQLYYVPPVSAEVFAPVGTIGEYLAASINNTLLVVEWIALGLFALWWVRRHKASRRGA</sequence>
<evidence type="ECO:0000256" key="1">
    <source>
        <dbReference type="SAM" id="Phobius"/>
    </source>
</evidence>
<name>M0CAS3_9EURY</name>
<dbReference type="PATRIC" id="fig|797114.5.peg.4475"/>
<dbReference type="EMBL" id="AOIU01000049">
    <property type="protein sequence ID" value="ELZ19723.1"/>
    <property type="molecule type" value="Genomic_DNA"/>
</dbReference>
<proteinExistence type="predicted"/>
<keyword evidence="1" id="KW-0812">Transmembrane</keyword>
<feature type="transmembrane region" description="Helical" evidence="1">
    <location>
        <begin position="747"/>
        <end position="764"/>
    </location>
</feature>
<reference evidence="2 3" key="1">
    <citation type="journal article" date="2014" name="PLoS Genet.">
        <title>Phylogenetically driven sequencing of extremely halophilic archaea reveals strategies for static and dynamic osmo-response.</title>
        <authorList>
            <person name="Becker E.A."/>
            <person name="Seitzer P.M."/>
            <person name="Tritt A."/>
            <person name="Larsen D."/>
            <person name="Krusor M."/>
            <person name="Yao A.I."/>
            <person name="Wu D."/>
            <person name="Madern D."/>
            <person name="Eisen J.A."/>
            <person name="Darling A.E."/>
            <person name="Facciotti M.T."/>
        </authorList>
    </citation>
    <scope>NUCLEOTIDE SEQUENCE [LARGE SCALE GENOMIC DNA]</scope>
    <source>
        <strain evidence="2 3">2-9-1</strain>
    </source>
</reference>
<keyword evidence="1" id="KW-0472">Membrane</keyword>
<dbReference type="OrthoDB" id="242461at2157"/>
<dbReference type="Proteomes" id="UP000011626">
    <property type="component" value="Unassembled WGS sequence"/>
</dbReference>
<protein>
    <submittedName>
        <fullName evidence="2">Uncharacterized protein</fullName>
    </submittedName>
</protein>
<dbReference type="AlphaFoldDB" id="M0CAS3"/>
<evidence type="ECO:0000313" key="3">
    <source>
        <dbReference type="Proteomes" id="UP000011626"/>
    </source>
</evidence>